<reference evidence="3" key="1">
    <citation type="journal article" date="2019" name="Int. J. Syst. Evol. Microbiol.">
        <title>The Global Catalogue of Microorganisms (GCM) 10K type strain sequencing project: providing services to taxonomists for standard genome sequencing and annotation.</title>
        <authorList>
            <consortium name="The Broad Institute Genomics Platform"/>
            <consortium name="The Broad Institute Genome Sequencing Center for Infectious Disease"/>
            <person name="Wu L."/>
            <person name="Ma J."/>
        </authorList>
    </citation>
    <scope>NUCLEOTIDE SEQUENCE [LARGE SCALE GENOMIC DNA]</scope>
    <source>
        <strain evidence="3">KCTC 52277</strain>
    </source>
</reference>
<organism evidence="2 3">
    <name type="scientific">Shewanella submarina</name>
    <dbReference type="NCBI Taxonomy" id="2016376"/>
    <lineage>
        <taxon>Bacteria</taxon>
        <taxon>Pseudomonadati</taxon>
        <taxon>Pseudomonadota</taxon>
        <taxon>Gammaproteobacteria</taxon>
        <taxon>Alteromonadales</taxon>
        <taxon>Shewanellaceae</taxon>
        <taxon>Shewanella</taxon>
    </lineage>
</organism>
<protein>
    <recommendedName>
        <fullName evidence="1">Carbamoyltransferase Kae1-like domain-containing protein</fullName>
    </recommendedName>
</protein>
<dbReference type="Proteomes" id="UP001595621">
    <property type="component" value="Unassembled WGS sequence"/>
</dbReference>
<dbReference type="InterPro" id="IPR055128">
    <property type="entry name" value="HypF_C_2"/>
</dbReference>
<dbReference type="RefSeq" id="WP_248937199.1">
    <property type="nucleotide sequence ID" value="NZ_JAKILF010000007.1"/>
</dbReference>
<keyword evidence="3" id="KW-1185">Reference proteome</keyword>
<sequence length="617" mass="67530">MQLVRFEFQTSRDIPFYAHLCNLLLGQEPGITIARSSKGYLIEAQGDQANLETLADKIANMFPLSVWLTDSSITLANERLGYDKPLKVDGELPDYCSHCYPRIGDNQSSEFGQILTPCPVCGGEQHWQSLNSGIDLASLKQQSRALLAGDSLTLSDGSVLSLTAGPELTALAGRANSLLVCNPNMLGRVFTLSTEQTLALCAIEKPLIRARARNDINEPNAPWPLPMYQLCFPWNRELICIAEILRQQNVTAVHITPGSPRIQLARVPGHNSTGWSEINTTASLCPPKKPEFIGAPEPLYDSAEMLCIEAHWHKGKRHLGNISFTAKQHEHLSAIATSSEAEQLAQCALNAAMLEADSLNLKIILPLQAKQPHIAALHFSSICEGKMLHTDKEGQIHTFLSLPTLPARGADIIAQLNKGEQVQVTAKFTETWPEVMARLQALDTSAYAGTLTGLFAICALLLELDLLGDKARTQDHQILAQALEAAALSMPGRRAPRIDYPLIKQGEGLTLDWKRTLGSLMAFRLAEPDDAGKIAFGVFDSLADYLANWVEHLDNKQGIAAVALCGDEMANECLNQRLAIRIGKNFPLLVNRKLAIAGNNYAAGALYLKRRRFGLRA</sequence>
<gene>
    <name evidence="2" type="ORF">ACFOE0_14825</name>
</gene>
<comment type="caution">
    <text evidence="2">The sequence shown here is derived from an EMBL/GenBank/DDBJ whole genome shotgun (WGS) entry which is preliminary data.</text>
</comment>
<proteinExistence type="predicted"/>
<dbReference type="Gene3D" id="3.30.420.40">
    <property type="match status" value="1"/>
</dbReference>
<name>A0ABV7GI92_9GAMM</name>
<evidence type="ECO:0000259" key="1">
    <source>
        <dbReference type="Pfam" id="PF22521"/>
    </source>
</evidence>
<dbReference type="Pfam" id="PF22521">
    <property type="entry name" value="HypF_C_2"/>
    <property type="match status" value="1"/>
</dbReference>
<evidence type="ECO:0000313" key="3">
    <source>
        <dbReference type="Proteomes" id="UP001595621"/>
    </source>
</evidence>
<evidence type="ECO:0000313" key="2">
    <source>
        <dbReference type="EMBL" id="MFC3139447.1"/>
    </source>
</evidence>
<feature type="domain" description="Carbamoyltransferase Kae1-like" evidence="1">
    <location>
        <begin position="480"/>
        <end position="596"/>
    </location>
</feature>
<accession>A0ABV7GI92</accession>
<dbReference type="EMBL" id="JBHRTD010000017">
    <property type="protein sequence ID" value="MFC3139447.1"/>
    <property type="molecule type" value="Genomic_DNA"/>
</dbReference>